<protein>
    <recommendedName>
        <fullName evidence="2">Cullin N-terminal domain-containing protein</fullName>
    </recommendedName>
</protein>
<dbReference type="GO" id="GO:0031625">
    <property type="term" value="F:ubiquitin protein ligase binding"/>
    <property type="evidence" value="ECO:0007669"/>
    <property type="project" value="InterPro"/>
</dbReference>
<evidence type="ECO:0000259" key="2">
    <source>
        <dbReference type="Pfam" id="PF00888"/>
    </source>
</evidence>
<proteinExistence type="inferred from homology"/>
<dbReference type="Gene3D" id="1.20.1310.10">
    <property type="entry name" value="Cullin Repeats"/>
    <property type="match status" value="2"/>
</dbReference>
<evidence type="ECO:0000313" key="3">
    <source>
        <dbReference type="EMBL" id="EFH64442.1"/>
    </source>
</evidence>
<evidence type="ECO:0000313" key="4">
    <source>
        <dbReference type="Proteomes" id="UP000008694"/>
    </source>
</evidence>
<dbReference type="GO" id="GO:0006511">
    <property type="term" value="P:ubiquitin-dependent protein catabolic process"/>
    <property type="evidence" value="ECO:0007669"/>
    <property type="project" value="InterPro"/>
</dbReference>
<evidence type="ECO:0000256" key="1">
    <source>
        <dbReference type="ARBA" id="ARBA00006019"/>
    </source>
</evidence>
<dbReference type="eggNOG" id="KOG2166">
    <property type="taxonomic scope" value="Eukaryota"/>
</dbReference>
<sequence length="186" mass="22354">MAQHTEITFEEGWLYIQKGVTKLIKIIEGEPEPPFDAEEYMNLYTTIYKMCSHSPGYSKQLYEKYREVIEDYTIQTVLPSLREKHDEDMLRELVKKWDNHKVLVRWLSRFFLDVDCYLARRGIPRLREVGLTCFHELIHKEREGEQTDKALVKNILDIYVENGMGTMEKYEEDFERFMLQDTASYY</sequence>
<organism evidence="4">
    <name type="scientific">Arabidopsis lyrata subsp. lyrata</name>
    <name type="common">Lyre-leaved rock-cress</name>
    <dbReference type="NCBI Taxonomy" id="81972"/>
    <lineage>
        <taxon>Eukaryota</taxon>
        <taxon>Viridiplantae</taxon>
        <taxon>Streptophyta</taxon>
        <taxon>Embryophyta</taxon>
        <taxon>Tracheophyta</taxon>
        <taxon>Spermatophyta</taxon>
        <taxon>Magnoliopsida</taxon>
        <taxon>eudicotyledons</taxon>
        <taxon>Gunneridae</taxon>
        <taxon>Pentapetalae</taxon>
        <taxon>rosids</taxon>
        <taxon>malvids</taxon>
        <taxon>Brassicales</taxon>
        <taxon>Brassicaceae</taxon>
        <taxon>Camelineae</taxon>
        <taxon>Arabidopsis</taxon>
    </lineage>
</organism>
<dbReference type="Proteomes" id="UP000008694">
    <property type="component" value="Unassembled WGS sequence"/>
</dbReference>
<dbReference type="HOGENOM" id="CLU_004747_2_3_1"/>
<keyword evidence="4" id="KW-1185">Reference proteome</keyword>
<dbReference type="Pfam" id="PF00888">
    <property type="entry name" value="Cullin"/>
    <property type="match status" value="1"/>
</dbReference>
<comment type="similarity">
    <text evidence="1">Belongs to the cullin family.</text>
</comment>
<gene>
    <name evidence="3" type="ORF">ARALYDRAFT_338401</name>
</gene>
<dbReference type="PANTHER" id="PTHR11932">
    <property type="entry name" value="CULLIN"/>
    <property type="match status" value="1"/>
</dbReference>
<dbReference type="STRING" id="81972.D7KXR7"/>
<dbReference type="AlphaFoldDB" id="D7KXR7"/>
<dbReference type="InterPro" id="IPR045093">
    <property type="entry name" value="Cullin"/>
</dbReference>
<dbReference type="FunFam" id="1.20.1310.10:FF:000021">
    <property type="entry name" value="Cullin-1, putative"/>
    <property type="match status" value="1"/>
</dbReference>
<feature type="domain" description="Cullin N-terminal" evidence="2">
    <location>
        <begin position="34"/>
        <end position="186"/>
    </location>
</feature>
<dbReference type="InterPro" id="IPR016159">
    <property type="entry name" value="Cullin_repeat-like_dom_sf"/>
</dbReference>
<dbReference type="EMBL" id="GL348714">
    <property type="protein sequence ID" value="EFH64442.1"/>
    <property type="molecule type" value="Genomic_DNA"/>
</dbReference>
<dbReference type="InterPro" id="IPR001373">
    <property type="entry name" value="Cullin_N"/>
</dbReference>
<name>D7KXR7_ARALL</name>
<dbReference type="SUPFAM" id="SSF74788">
    <property type="entry name" value="Cullin repeat-like"/>
    <property type="match status" value="1"/>
</dbReference>
<accession>D7KXR7</accession>
<reference evidence="4" key="1">
    <citation type="journal article" date="2011" name="Nat. Genet.">
        <title>The Arabidopsis lyrata genome sequence and the basis of rapid genome size change.</title>
        <authorList>
            <person name="Hu T.T."/>
            <person name="Pattyn P."/>
            <person name="Bakker E.G."/>
            <person name="Cao J."/>
            <person name="Cheng J.-F."/>
            <person name="Clark R.M."/>
            <person name="Fahlgren N."/>
            <person name="Fawcett J.A."/>
            <person name="Grimwood J."/>
            <person name="Gundlach H."/>
            <person name="Haberer G."/>
            <person name="Hollister J.D."/>
            <person name="Ossowski S."/>
            <person name="Ottilar R.P."/>
            <person name="Salamov A.A."/>
            <person name="Schneeberger K."/>
            <person name="Spannagl M."/>
            <person name="Wang X."/>
            <person name="Yang L."/>
            <person name="Nasrallah M.E."/>
            <person name="Bergelson J."/>
            <person name="Carrington J.C."/>
            <person name="Gaut B.S."/>
            <person name="Schmutz J."/>
            <person name="Mayer K.F.X."/>
            <person name="Van de Peer Y."/>
            <person name="Grigoriev I.V."/>
            <person name="Nordborg M."/>
            <person name="Weigel D."/>
            <person name="Guo Y.-L."/>
        </authorList>
    </citation>
    <scope>NUCLEOTIDE SEQUENCE [LARGE SCALE GENOMIC DNA]</scope>
    <source>
        <strain evidence="4">cv. MN47</strain>
    </source>
</reference>
<dbReference type="Gramene" id="fgenesh1_pg.C_scaffold_2000500">
    <property type="protein sequence ID" value="fgenesh1_pg.C_scaffold_2000500"/>
    <property type="gene ID" value="fgenesh1_pg.C_scaffold_2000500"/>
</dbReference>